<evidence type="ECO:0000256" key="2">
    <source>
        <dbReference type="SAM" id="MobiDB-lite"/>
    </source>
</evidence>
<dbReference type="EMBL" id="CAKOGP040000890">
    <property type="protein sequence ID" value="CAJ1940316.1"/>
    <property type="molecule type" value="Genomic_DNA"/>
</dbReference>
<proteinExistence type="predicted"/>
<evidence type="ECO:0000256" key="1">
    <source>
        <dbReference type="SAM" id="Coils"/>
    </source>
</evidence>
<organism evidence="4 5">
    <name type="scientific">Cylindrotheca closterium</name>
    <dbReference type="NCBI Taxonomy" id="2856"/>
    <lineage>
        <taxon>Eukaryota</taxon>
        <taxon>Sar</taxon>
        <taxon>Stramenopiles</taxon>
        <taxon>Ochrophyta</taxon>
        <taxon>Bacillariophyta</taxon>
        <taxon>Bacillariophyceae</taxon>
        <taxon>Bacillariophycidae</taxon>
        <taxon>Bacillariales</taxon>
        <taxon>Bacillariaceae</taxon>
        <taxon>Cylindrotheca</taxon>
    </lineage>
</organism>
<feature type="compositionally biased region" description="Basic and acidic residues" evidence="2">
    <location>
        <begin position="413"/>
        <end position="423"/>
    </location>
</feature>
<gene>
    <name evidence="4" type="ORF">CYCCA115_LOCUS6981</name>
</gene>
<accession>A0AAD2FI22</accession>
<feature type="coiled-coil region" evidence="1">
    <location>
        <begin position="259"/>
        <end position="293"/>
    </location>
</feature>
<keyword evidence="1" id="KW-0175">Coiled coil</keyword>
<feature type="compositionally biased region" description="Basic residues" evidence="2">
    <location>
        <begin position="424"/>
        <end position="443"/>
    </location>
</feature>
<comment type="caution">
    <text evidence="4">The sequence shown here is derived from an EMBL/GenBank/DDBJ whole genome shotgun (WGS) entry which is preliminary data.</text>
</comment>
<reference evidence="4" key="1">
    <citation type="submission" date="2023-08" db="EMBL/GenBank/DDBJ databases">
        <authorList>
            <person name="Audoor S."/>
            <person name="Bilcke G."/>
        </authorList>
    </citation>
    <scope>NUCLEOTIDE SEQUENCE</scope>
</reference>
<keyword evidence="3" id="KW-0732">Signal</keyword>
<protein>
    <recommendedName>
        <fullName evidence="6">SAP domain-containing protein</fullName>
    </recommendedName>
</protein>
<feature type="signal peptide" evidence="3">
    <location>
        <begin position="1"/>
        <end position="19"/>
    </location>
</feature>
<evidence type="ECO:0000256" key="3">
    <source>
        <dbReference type="SAM" id="SignalP"/>
    </source>
</evidence>
<feature type="region of interest" description="Disordered" evidence="2">
    <location>
        <begin position="380"/>
        <end position="464"/>
    </location>
</feature>
<dbReference type="Proteomes" id="UP001295423">
    <property type="component" value="Unassembled WGS sequence"/>
</dbReference>
<keyword evidence="5" id="KW-1185">Reference proteome</keyword>
<sequence length="504" mass="53174">MKLSPSVSIAVLLSQSTSAFQPTTVPRRSFELNSLIDQAYDVPSISDTYSRAGFKVADVAATKASVVAASSAQSSAEASAKVAEASVKVAEASTKAAAEATTQVSSAVDEFVKATNDITPMTKTTVATTIDAFKPVVSPLAQNHFPRVEAHLEPLEPGKARPLFEYLQEALLQNGGISLGGLSLEDSKSKLNLLISNTYAMFGQNAPSNLPELSNLPEGSAGWIATATVSLIALGQRNAGLADAKEAMGTIVQKEASAMTEIADELKKMGQEIEKLNKETAALSKELQAAKAKLTDKDLALGQMRLESADKELQLNRAINALKTKLGEADSRLGHLDKVKSVAAPSPVESPPEKPTPLVRTVTDSANILDIVKEMELENGKKKKAATKGEPKTVRVVKSAKGEKKTAAKKKSVKGETTAEAKKPPAKKKAAPKKKAATKKATAKKATAAKTGAEDSWSTLSQSTLTRKTVKQLTDYLSTKGVDTTDEDGKPLKKALLVEAIQTA</sequence>
<evidence type="ECO:0000313" key="5">
    <source>
        <dbReference type="Proteomes" id="UP001295423"/>
    </source>
</evidence>
<dbReference type="AlphaFoldDB" id="A0AAD2FI22"/>
<evidence type="ECO:0000313" key="4">
    <source>
        <dbReference type="EMBL" id="CAJ1940316.1"/>
    </source>
</evidence>
<feature type="chain" id="PRO_5042148941" description="SAP domain-containing protein" evidence="3">
    <location>
        <begin position="20"/>
        <end position="504"/>
    </location>
</feature>
<name>A0AAD2FI22_9STRA</name>
<evidence type="ECO:0008006" key="6">
    <source>
        <dbReference type="Google" id="ProtNLM"/>
    </source>
</evidence>